<evidence type="ECO:0000313" key="14">
    <source>
        <dbReference type="Proteomes" id="UP000281118"/>
    </source>
</evidence>
<dbReference type="PRINTS" id="PR01490">
    <property type="entry name" value="RTXTOXIND"/>
</dbReference>
<proteinExistence type="inferred from homology"/>
<dbReference type="PANTHER" id="PTHR30386">
    <property type="entry name" value="MEMBRANE FUSION SUBUNIT OF EMRAB-TOLC MULTIDRUG EFFLUX PUMP"/>
    <property type="match status" value="1"/>
</dbReference>
<comment type="caution">
    <text evidence="13">The sequence shown here is derived from an EMBL/GenBank/DDBJ whole genome shotgun (WGS) entry which is preliminary data.</text>
</comment>
<keyword evidence="8 9" id="KW-0472">Membrane</keyword>
<dbReference type="PROSITE" id="PS00543">
    <property type="entry name" value="HLYD_FAMILY"/>
    <property type="match status" value="1"/>
</dbReference>
<keyword evidence="3 9" id="KW-0813">Transport</keyword>
<keyword evidence="6 9" id="KW-0812">Transmembrane</keyword>
<evidence type="ECO:0000256" key="7">
    <source>
        <dbReference type="ARBA" id="ARBA00022989"/>
    </source>
</evidence>
<dbReference type="PANTHER" id="PTHR30386:SF27">
    <property type="entry name" value="MEMBRANE FUSION PROTEIN (MFP) FAMILY PROTEIN"/>
    <property type="match status" value="1"/>
</dbReference>
<evidence type="ECO:0000256" key="4">
    <source>
        <dbReference type="ARBA" id="ARBA00022475"/>
    </source>
</evidence>
<keyword evidence="4 9" id="KW-1003">Cell membrane</keyword>
<dbReference type="AlphaFoldDB" id="A0A3S0X8T4"/>
<dbReference type="GO" id="GO:0005886">
    <property type="term" value="C:plasma membrane"/>
    <property type="evidence" value="ECO:0007669"/>
    <property type="project" value="UniProtKB-SubCell"/>
</dbReference>
<dbReference type="Gene3D" id="2.40.50.100">
    <property type="match status" value="1"/>
</dbReference>
<feature type="coiled-coil region" evidence="10">
    <location>
        <begin position="275"/>
        <end position="311"/>
    </location>
</feature>
<keyword evidence="10" id="KW-0175">Coiled coil</keyword>
<feature type="transmembrane region" description="Helical" evidence="9">
    <location>
        <begin position="73"/>
        <end position="90"/>
    </location>
</feature>
<evidence type="ECO:0000256" key="3">
    <source>
        <dbReference type="ARBA" id="ARBA00022448"/>
    </source>
</evidence>
<evidence type="ECO:0000256" key="5">
    <source>
        <dbReference type="ARBA" id="ARBA00022519"/>
    </source>
</evidence>
<keyword evidence="7 9" id="KW-1133">Transmembrane helix</keyword>
<evidence type="ECO:0000256" key="6">
    <source>
        <dbReference type="ARBA" id="ARBA00022692"/>
    </source>
</evidence>
<evidence type="ECO:0000313" key="13">
    <source>
        <dbReference type="EMBL" id="RUR67511.1"/>
    </source>
</evidence>
<comment type="subcellular location">
    <subcellularLocation>
        <location evidence="1 9">Cell inner membrane</location>
        <topology evidence="1 9">Single-pass membrane protein</topology>
    </subcellularLocation>
</comment>
<name>A0A3S0X8T4_9BURK</name>
<evidence type="ECO:0000259" key="11">
    <source>
        <dbReference type="Pfam" id="PF25988"/>
    </source>
</evidence>
<protein>
    <recommendedName>
        <fullName evidence="9">Membrane fusion protein (MFP) family protein</fullName>
    </recommendedName>
</protein>
<dbReference type="RefSeq" id="WP_126021651.1">
    <property type="nucleotide sequence ID" value="NZ_RXFT01000003.1"/>
</dbReference>
<sequence length="494" mass="53888">MTPEVSTTAPAANAPSVRHPVFELLGCYGAIFKAAWKHRHELAGPKRLADEAAFLPAALSLQDTPVHPAPRRLAYALIALFLIALAWSIFGQVDIVAVAPGKIIVSERTKIIQPLEVSVVKRVLVRDGDHVEAGQPLVELDPTMATADRTNVNEQLKSAQSEVMRTRALLKALTTTPNAADGHVPDLGKTIPQGWTDEDLSSARAELNDEWSDITAKLAKAAAEINRRQAEIATAREVVTKLETTLPIARQREADFRQLADQGFMSSHANQDRTRERIEMERDLATQRARLAEANATLRESENTRAAYIAETKHSLRTREAAAELKRQQGTQDLAKAGQRERLTTLKAPVAGTVQQLAAHTEGGVVTEAQPLMVIVPDGAQVTAEVTLENKDIGFVSPTQEAAIKLETFPYTRYGTVNATVKTVTADAVNDEKRGAIFPVTLNLSSTTIDVDGRPIKLSPGMNLTAEIKTGKRRIIEFLLSPVQRATSESLRER</sequence>
<dbReference type="GO" id="GO:0009306">
    <property type="term" value="P:protein secretion"/>
    <property type="evidence" value="ECO:0007669"/>
    <property type="project" value="InterPro"/>
</dbReference>
<dbReference type="InterPro" id="IPR010129">
    <property type="entry name" value="T1SS_HlyD"/>
</dbReference>
<evidence type="ECO:0000256" key="8">
    <source>
        <dbReference type="ARBA" id="ARBA00023136"/>
    </source>
</evidence>
<keyword evidence="5 9" id="KW-0997">Cell inner membrane</keyword>
<organism evidence="13 14">
    <name type="scientific">Variovorax guangxiensis</name>
    <dbReference type="NCBI Taxonomy" id="1775474"/>
    <lineage>
        <taxon>Bacteria</taxon>
        <taxon>Pseudomonadati</taxon>
        <taxon>Pseudomonadota</taxon>
        <taxon>Betaproteobacteria</taxon>
        <taxon>Burkholderiales</taxon>
        <taxon>Comamonadaceae</taxon>
        <taxon>Variovorax</taxon>
    </lineage>
</organism>
<accession>A0A3S0X8T4</accession>
<dbReference type="NCBIfam" id="TIGR01843">
    <property type="entry name" value="type_I_hlyD"/>
    <property type="match status" value="1"/>
</dbReference>
<evidence type="ECO:0000256" key="10">
    <source>
        <dbReference type="SAM" id="Coils"/>
    </source>
</evidence>
<dbReference type="Proteomes" id="UP000281118">
    <property type="component" value="Unassembled WGS sequence"/>
</dbReference>
<dbReference type="InterPro" id="IPR058982">
    <property type="entry name" value="Beta-barrel_AprE"/>
</dbReference>
<dbReference type="Gene3D" id="2.40.30.170">
    <property type="match status" value="1"/>
</dbReference>
<comment type="similarity">
    <text evidence="2 9">Belongs to the membrane fusion protein (MFP) (TC 8.A.1) family.</text>
</comment>
<evidence type="ECO:0000259" key="12">
    <source>
        <dbReference type="Pfam" id="PF26002"/>
    </source>
</evidence>
<feature type="domain" description="AprE-like beta-barrel" evidence="12">
    <location>
        <begin position="383"/>
        <end position="471"/>
    </location>
</feature>
<evidence type="ECO:0000256" key="2">
    <source>
        <dbReference type="ARBA" id="ARBA00009477"/>
    </source>
</evidence>
<dbReference type="EMBL" id="RXFT01000003">
    <property type="protein sequence ID" value="RUR67511.1"/>
    <property type="molecule type" value="Genomic_DNA"/>
</dbReference>
<dbReference type="InterPro" id="IPR059040">
    <property type="entry name" value="HH_CyaD-like"/>
</dbReference>
<gene>
    <name evidence="13" type="ORF">EJP67_10640</name>
</gene>
<dbReference type="Pfam" id="PF25988">
    <property type="entry name" value="HH_CyaD"/>
    <property type="match status" value="1"/>
</dbReference>
<feature type="domain" description="CyaD-like alpha-helical hairpin" evidence="11">
    <location>
        <begin position="141"/>
        <end position="343"/>
    </location>
</feature>
<dbReference type="SUPFAM" id="SSF111369">
    <property type="entry name" value="HlyD-like secretion proteins"/>
    <property type="match status" value="1"/>
</dbReference>
<dbReference type="InterPro" id="IPR050739">
    <property type="entry name" value="MFP"/>
</dbReference>
<reference evidence="13 14" key="1">
    <citation type="submission" date="2018-12" db="EMBL/GenBank/DDBJ databases">
        <title>The genome sequences of Variovorax guangxiensis DSM 27352.</title>
        <authorList>
            <person name="Gao J."/>
            <person name="Sun J."/>
        </authorList>
    </citation>
    <scope>NUCLEOTIDE SEQUENCE [LARGE SCALE GENOMIC DNA]</scope>
    <source>
        <strain evidence="13 14">DSM 27352</strain>
    </source>
</reference>
<evidence type="ECO:0000256" key="9">
    <source>
        <dbReference type="RuleBase" id="RU365093"/>
    </source>
</evidence>
<evidence type="ECO:0000256" key="1">
    <source>
        <dbReference type="ARBA" id="ARBA00004377"/>
    </source>
</evidence>
<dbReference type="OrthoDB" id="9775513at2"/>
<dbReference type="Pfam" id="PF26002">
    <property type="entry name" value="Beta-barrel_AprE"/>
    <property type="match status" value="1"/>
</dbReference>
<dbReference type="InterPro" id="IPR006144">
    <property type="entry name" value="Secretion_HlyD_CS"/>
</dbReference>